<dbReference type="PANTHER" id="PTHR42855:SF2">
    <property type="entry name" value="DRUG RESISTANCE ABC TRANSPORTER,ATP-BINDING PROTEIN"/>
    <property type="match status" value="1"/>
</dbReference>
<dbReference type="InterPro" id="IPR032781">
    <property type="entry name" value="ABC_tran_Xtn"/>
</dbReference>
<comment type="caution">
    <text evidence="6">The sequence shown here is derived from an EMBL/GenBank/DDBJ whole genome shotgun (WGS) entry which is preliminary data.</text>
</comment>
<dbReference type="InterPro" id="IPR003593">
    <property type="entry name" value="AAA+_ATPase"/>
</dbReference>
<keyword evidence="1" id="KW-0677">Repeat</keyword>
<evidence type="ECO:0000256" key="4">
    <source>
        <dbReference type="SAM" id="Coils"/>
    </source>
</evidence>
<dbReference type="InterPro" id="IPR051309">
    <property type="entry name" value="ABCF_ATPase"/>
</dbReference>
<dbReference type="Gene3D" id="3.40.50.300">
    <property type="entry name" value="P-loop containing nucleotide triphosphate hydrolases"/>
    <property type="match status" value="2"/>
</dbReference>
<dbReference type="Pfam" id="PF00005">
    <property type="entry name" value="ABC_tran"/>
    <property type="match status" value="2"/>
</dbReference>
<dbReference type="InterPro" id="IPR003439">
    <property type="entry name" value="ABC_transporter-like_ATP-bd"/>
</dbReference>
<feature type="domain" description="ABC transporter" evidence="5">
    <location>
        <begin position="3"/>
        <end position="258"/>
    </location>
</feature>
<keyword evidence="7" id="KW-1185">Reference proteome</keyword>
<dbReference type="PANTHER" id="PTHR42855">
    <property type="entry name" value="ABC TRANSPORTER ATP-BINDING SUBUNIT"/>
    <property type="match status" value="1"/>
</dbReference>
<dbReference type="InterPro" id="IPR017871">
    <property type="entry name" value="ABC_transporter-like_CS"/>
</dbReference>
<dbReference type="Gene3D" id="1.10.287.380">
    <property type="entry name" value="Valyl-tRNA synthetase, C-terminal domain"/>
    <property type="match status" value="1"/>
</dbReference>
<dbReference type="InterPro" id="IPR037118">
    <property type="entry name" value="Val-tRNA_synth_C_sf"/>
</dbReference>
<dbReference type="GO" id="GO:0016887">
    <property type="term" value="F:ATP hydrolysis activity"/>
    <property type="evidence" value="ECO:0007669"/>
    <property type="project" value="InterPro"/>
</dbReference>
<dbReference type="RefSeq" id="WP_307254829.1">
    <property type="nucleotide sequence ID" value="NZ_JAUSTO010000009.1"/>
</dbReference>
<dbReference type="SMART" id="SM00382">
    <property type="entry name" value="AAA"/>
    <property type="match status" value="2"/>
</dbReference>
<gene>
    <name evidence="6" type="ORF">J2S20_001599</name>
</gene>
<name>A0AAE3VBA2_9FIRM</name>
<dbReference type="SUPFAM" id="SSF52540">
    <property type="entry name" value="P-loop containing nucleoside triphosphate hydrolases"/>
    <property type="match status" value="2"/>
</dbReference>
<feature type="domain" description="ABC transporter" evidence="5">
    <location>
        <begin position="328"/>
        <end position="541"/>
    </location>
</feature>
<protein>
    <submittedName>
        <fullName evidence="6">ATP-binding cassette subfamily F protein 3</fullName>
    </submittedName>
</protein>
<evidence type="ECO:0000256" key="3">
    <source>
        <dbReference type="ARBA" id="ARBA00022840"/>
    </source>
</evidence>
<evidence type="ECO:0000313" key="6">
    <source>
        <dbReference type="EMBL" id="MDQ0152898.1"/>
    </source>
</evidence>
<dbReference type="Pfam" id="PF16326">
    <property type="entry name" value="ABC_tran_CTD"/>
    <property type="match status" value="1"/>
</dbReference>
<dbReference type="CDD" id="cd03221">
    <property type="entry name" value="ABCF_EF-3"/>
    <property type="match status" value="2"/>
</dbReference>
<dbReference type="PROSITE" id="PS00211">
    <property type="entry name" value="ABC_TRANSPORTER_1"/>
    <property type="match status" value="1"/>
</dbReference>
<feature type="coiled-coil region" evidence="4">
    <location>
        <begin position="590"/>
        <end position="650"/>
    </location>
</feature>
<dbReference type="PROSITE" id="PS50893">
    <property type="entry name" value="ABC_TRANSPORTER_2"/>
    <property type="match status" value="2"/>
</dbReference>
<dbReference type="InterPro" id="IPR032524">
    <property type="entry name" value="ABC_tran_C"/>
</dbReference>
<evidence type="ECO:0000256" key="1">
    <source>
        <dbReference type="ARBA" id="ARBA00022737"/>
    </source>
</evidence>
<keyword evidence="3 6" id="KW-0067">ATP-binding</keyword>
<organism evidence="6 7">
    <name type="scientific">Moryella indoligenes</name>
    <dbReference type="NCBI Taxonomy" id="371674"/>
    <lineage>
        <taxon>Bacteria</taxon>
        <taxon>Bacillati</taxon>
        <taxon>Bacillota</taxon>
        <taxon>Clostridia</taxon>
        <taxon>Lachnospirales</taxon>
        <taxon>Lachnospiraceae</taxon>
        <taxon>Moryella</taxon>
    </lineage>
</organism>
<dbReference type="FunFam" id="3.40.50.300:FF:000011">
    <property type="entry name" value="Putative ABC transporter ATP-binding component"/>
    <property type="match status" value="1"/>
</dbReference>
<evidence type="ECO:0000313" key="7">
    <source>
        <dbReference type="Proteomes" id="UP001241537"/>
    </source>
</evidence>
<keyword evidence="4" id="KW-0175">Coiled coil</keyword>
<dbReference type="AlphaFoldDB" id="A0AAE3VBA2"/>
<dbReference type="Proteomes" id="UP001241537">
    <property type="component" value="Unassembled WGS sequence"/>
</dbReference>
<dbReference type="GO" id="GO:0003677">
    <property type="term" value="F:DNA binding"/>
    <property type="evidence" value="ECO:0007669"/>
    <property type="project" value="InterPro"/>
</dbReference>
<reference evidence="6" key="1">
    <citation type="submission" date="2023-07" db="EMBL/GenBank/DDBJ databases">
        <title>Genomic Encyclopedia of Type Strains, Phase IV (KMG-IV): sequencing the most valuable type-strain genomes for metagenomic binning, comparative biology and taxonomic classification.</title>
        <authorList>
            <person name="Goeker M."/>
        </authorList>
    </citation>
    <scope>NUCLEOTIDE SEQUENCE</scope>
    <source>
        <strain evidence="6">DSM 19659</strain>
    </source>
</reference>
<proteinExistence type="predicted"/>
<sequence length="651" mass="73179">MILNVAHISKAFAGERIIEDASFFLNERDRAAIVGLNGAGKTTLLNLITGELTADEGNISLRRDCRMGYLKQNNTIDSELSVREELTQVIQPIRDMEARMAFLREQMKNTSGTELETLYREYTALEHSYELADGYSAESRVNGILNGLGFSEEDAERPMHTLSGGQKTRVFLGKLLLEAPELILLDEPTNHLDLSSIEWLETYLMNYPGTVLIVSHDRFFLDRIVTKVIDIDAGHVSSYSGNYTAYAEKKAAVREAARKAYLNQQQELKHQEEVILKLRSFNREKSIKRAESREKLLGKVERLKRPDEEKADMELRFSMEEASGNDVLQVEHIAKAFGAEPLFTDLSFSLKRGEHVAILGDNGSGKTTILKIINGLLSPDEGSVTLGARVMVAYYDQEHQVLHPEKTLFEELQDSWPDMNNTEVRNMLAAFLFTGDEVFKRVSELSGGERGRVSLAKLMLSRANFLILDEPTNHLDMVSKEVLETALRAFPGTVLYVSHDRYFINRTATRILNLTGGQLLNYIGNYDYYLEKKADVERAAALSGPAGSGVSVSAAYAARSSEAGSTDSARADWEHAKAQKALEKKRKNALAQCEQRIHTLEETLRTIEAEFLLPENQRDAAALLEIQRRKEANEAELEQLYAEWEELAEDA</sequence>
<keyword evidence="2" id="KW-0547">Nucleotide-binding</keyword>
<evidence type="ECO:0000259" key="5">
    <source>
        <dbReference type="PROSITE" id="PS50893"/>
    </source>
</evidence>
<dbReference type="EMBL" id="JAUSTO010000009">
    <property type="protein sequence ID" value="MDQ0152898.1"/>
    <property type="molecule type" value="Genomic_DNA"/>
</dbReference>
<dbReference type="GO" id="GO:0005524">
    <property type="term" value="F:ATP binding"/>
    <property type="evidence" value="ECO:0007669"/>
    <property type="project" value="UniProtKB-KW"/>
</dbReference>
<accession>A0AAE3VBA2</accession>
<dbReference type="InterPro" id="IPR027417">
    <property type="entry name" value="P-loop_NTPase"/>
</dbReference>
<evidence type="ECO:0000256" key="2">
    <source>
        <dbReference type="ARBA" id="ARBA00022741"/>
    </source>
</evidence>
<dbReference type="FunFam" id="3.40.50.300:FF:000309">
    <property type="entry name" value="ABC transporter ATP-binding protein"/>
    <property type="match status" value="1"/>
</dbReference>
<dbReference type="Pfam" id="PF12848">
    <property type="entry name" value="ABC_tran_Xtn"/>
    <property type="match status" value="1"/>
</dbReference>